<evidence type="ECO:0008006" key="4">
    <source>
        <dbReference type="Google" id="ProtNLM"/>
    </source>
</evidence>
<organism evidence="3">
    <name type="scientific">Salpingoeca rosetta (strain ATCC 50818 / BSB-021)</name>
    <dbReference type="NCBI Taxonomy" id="946362"/>
    <lineage>
        <taxon>Eukaryota</taxon>
        <taxon>Choanoflagellata</taxon>
        <taxon>Craspedida</taxon>
        <taxon>Salpingoecidae</taxon>
        <taxon>Salpingoeca</taxon>
    </lineage>
</organism>
<accession>F2UKD4</accession>
<dbReference type="KEGG" id="sre:PTSG_08680"/>
<dbReference type="InParanoid" id="F2UKD4"/>
<dbReference type="EMBL" id="GL832978">
    <property type="protein sequence ID" value="EGD77583.1"/>
    <property type="molecule type" value="Genomic_DNA"/>
</dbReference>
<dbReference type="RefSeq" id="XP_004990471.1">
    <property type="nucleotide sequence ID" value="XM_004990414.1"/>
</dbReference>
<dbReference type="Proteomes" id="UP000007799">
    <property type="component" value="Unassembled WGS sequence"/>
</dbReference>
<dbReference type="GO" id="GO:0005634">
    <property type="term" value="C:nucleus"/>
    <property type="evidence" value="ECO:0007669"/>
    <property type="project" value="TreeGrafter"/>
</dbReference>
<dbReference type="GO" id="GO:0006886">
    <property type="term" value="P:intracellular protein transport"/>
    <property type="evidence" value="ECO:0007669"/>
    <property type="project" value="TreeGrafter"/>
</dbReference>
<feature type="region of interest" description="Disordered" evidence="1">
    <location>
        <begin position="250"/>
        <end position="306"/>
    </location>
</feature>
<reference evidence="2" key="1">
    <citation type="submission" date="2009-08" db="EMBL/GenBank/DDBJ databases">
        <title>Annotation of Salpingoeca rosetta.</title>
        <authorList>
            <consortium name="The Broad Institute Genome Sequencing Platform"/>
            <person name="Russ C."/>
            <person name="Cuomo C."/>
            <person name="Burger G."/>
            <person name="Gray M.W."/>
            <person name="Holland P.W.H."/>
            <person name="King N."/>
            <person name="Lang F.B.F."/>
            <person name="Roger A.J."/>
            <person name="Ruiz-Trillo I."/>
            <person name="Young S.K."/>
            <person name="Zeng Q."/>
            <person name="Gargeya S."/>
            <person name="Alvarado L."/>
            <person name="Berlin A."/>
            <person name="Chapman S.B."/>
            <person name="Chen Z."/>
            <person name="Freedman E."/>
            <person name="Gellesch M."/>
            <person name="Goldberg J."/>
            <person name="Griggs A."/>
            <person name="Gujja S."/>
            <person name="Heilman E."/>
            <person name="Heiman D."/>
            <person name="Howarth C."/>
            <person name="Mehta T."/>
            <person name="Neiman D."/>
            <person name="Pearson M."/>
            <person name="Roberts A."/>
            <person name="Saif S."/>
            <person name="Shea T."/>
            <person name="Shenoy N."/>
            <person name="Sisk P."/>
            <person name="Stolte C."/>
            <person name="Sykes S."/>
            <person name="White J."/>
            <person name="Yandava C."/>
            <person name="Haas B."/>
            <person name="Nusbaum C."/>
            <person name="Birren B."/>
        </authorList>
    </citation>
    <scope>NUCLEOTIDE SEQUENCE [LARGE SCALE GENOMIC DNA]</scope>
    <source>
        <strain evidence="2">ATCC 50818</strain>
    </source>
</reference>
<dbReference type="PANTHER" id="PTHR46467:SF1">
    <property type="entry name" value="TETHER CONTAINING UBX DOMAIN FOR GLUT4"/>
    <property type="match status" value="1"/>
</dbReference>
<dbReference type="AlphaFoldDB" id="F2UKD4"/>
<feature type="compositionally biased region" description="Basic and acidic residues" evidence="1">
    <location>
        <begin position="262"/>
        <end position="295"/>
    </location>
</feature>
<dbReference type="GeneID" id="16071027"/>
<evidence type="ECO:0000313" key="3">
    <source>
        <dbReference type="Proteomes" id="UP000007799"/>
    </source>
</evidence>
<keyword evidence="3" id="KW-1185">Reference proteome</keyword>
<dbReference type="GO" id="GO:0005737">
    <property type="term" value="C:cytoplasm"/>
    <property type="evidence" value="ECO:0007669"/>
    <property type="project" value="TreeGrafter"/>
</dbReference>
<evidence type="ECO:0000256" key="1">
    <source>
        <dbReference type="SAM" id="MobiDB-lite"/>
    </source>
</evidence>
<proteinExistence type="predicted"/>
<gene>
    <name evidence="2" type="ORF">PTSG_08680</name>
</gene>
<name>F2UKD4_SALR5</name>
<dbReference type="SUPFAM" id="SSF54236">
    <property type="entry name" value="Ubiquitin-like"/>
    <property type="match status" value="1"/>
</dbReference>
<protein>
    <recommendedName>
        <fullName evidence="4">UBX domain-containing protein</fullName>
    </recommendedName>
</protein>
<evidence type="ECO:0000313" key="2">
    <source>
        <dbReference type="EMBL" id="EGD77583.1"/>
    </source>
</evidence>
<sequence length="306" mass="34349">MVDDEKRVFTQVSADDGIAYHLLPSSRYNPDEKHEPVDYQNFKFPASEGEEAATTVKRHVKKAKAEQAQEEGVPACDRQPVLFFAESAAHAPTSAPLPEQFFDVSRNEVMAMIPDKPIGEQPLTSAVARRKKEEAKRVPPPNAVVVRLTFSDRTVIQARFLPEERVASAYALLDQYVRAERRDEVLLFTAPPRRPYPRSSRHRFADVSPGSCIVIRIGSSKSAPFAGRDVLTQETLARVQSQASVTQAVEQQVAGVRQSKPKQNEKEEDTAKDSSKHESKRAGKPRLTPEQRQARLEAIMLKHMRK</sequence>
<dbReference type="GO" id="GO:0012506">
    <property type="term" value="C:vesicle membrane"/>
    <property type="evidence" value="ECO:0007669"/>
    <property type="project" value="TreeGrafter"/>
</dbReference>
<dbReference type="OrthoDB" id="440781at2759"/>
<dbReference type="InterPro" id="IPR029071">
    <property type="entry name" value="Ubiquitin-like_domsf"/>
</dbReference>
<dbReference type="PANTHER" id="PTHR46467">
    <property type="entry name" value="TETHER CONTAINING UBX DOMAIN FOR GLUT4"/>
    <property type="match status" value="1"/>
</dbReference>